<dbReference type="PROSITE" id="PS51257">
    <property type="entry name" value="PROKAR_LIPOPROTEIN"/>
    <property type="match status" value="1"/>
</dbReference>
<protein>
    <recommendedName>
        <fullName evidence="3">VCBS repeat-containing protein</fullName>
    </recommendedName>
</protein>
<evidence type="ECO:0000313" key="2">
    <source>
        <dbReference type="Proteomes" id="UP001449657"/>
    </source>
</evidence>
<dbReference type="Proteomes" id="UP001449657">
    <property type="component" value="Chromosome"/>
</dbReference>
<dbReference type="EMBL" id="CP150096">
    <property type="protein sequence ID" value="WZN44234.1"/>
    <property type="molecule type" value="Genomic_DNA"/>
</dbReference>
<name>A0ABZ2YXR4_9BACT</name>
<organism evidence="1 2">
    <name type="scientific">Chitinophaga caseinilytica</name>
    <dbReference type="NCBI Taxonomy" id="2267521"/>
    <lineage>
        <taxon>Bacteria</taxon>
        <taxon>Pseudomonadati</taxon>
        <taxon>Bacteroidota</taxon>
        <taxon>Chitinophagia</taxon>
        <taxon>Chitinophagales</taxon>
        <taxon>Chitinophagaceae</taxon>
        <taxon>Chitinophaga</taxon>
    </lineage>
</organism>
<evidence type="ECO:0008006" key="3">
    <source>
        <dbReference type="Google" id="ProtNLM"/>
    </source>
</evidence>
<keyword evidence="2" id="KW-1185">Reference proteome</keyword>
<evidence type="ECO:0000313" key="1">
    <source>
        <dbReference type="EMBL" id="WZN44234.1"/>
    </source>
</evidence>
<sequence>MKKFPLSLPKLCTVACAVFITACQSPSRSQNAADSLGQDENEYPQEMARVAAAFQAIRSDSAFLRQFGPANENQFKLLSREFPLVLGDFDADGDPDAIASFSVLGPEDERIYYAVFLRNKDSLRLTQVLPRGGNNATPFLTLSGLDEKGLVWGEETSDSLAWTVIYKWEGNGLNEVSRAPKPDVPK</sequence>
<proteinExistence type="predicted"/>
<accession>A0ABZ2YXR4</accession>
<gene>
    <name evidence="1" type="ORF">WJU22_15145</name>
</gene>
<dbReference type="RefSeq" id="WP_341839024.1">
    <property type="nucleotide sequence ID" value="NZ_CP149792.1"/>
</dbReference>
<reference evidence="1 2" key="1">
    <citation type="submission" date="2024-03" db="EMBL/GenBank/DDBJ databases">
        <title>Chitinophaga caseinilytica sp. nov., a casein hydrolysing bacterium isolated from forest soil.</title>
        <authorList>
            <person name="Lee D.S."/>
            <person name="Han D.M."/>
            <person name="Baek J.H."/>
            <person name="Choi D.G."/>
            <person name="Jeon J.H."/>
            <person name="Jeon C.O."/>
        </authorList>
    </citation>
    <scope>NUCLEOTIDE SEQUENCE [LARGE SCALE GENOMIC DNA]</scope>
    <source>
        <strain evidence="1 2">KACC 19118</strain>
    </source>
</reference>